<proteinExistence type="predicted"/>
<dbReference type="SUPFAM" id="SSF51679">
    <property type="entry name" value="Bacterial luciferase-like"/>
    <property type="match status" value="1"/>
</dbReference>
<keyword evidence="7" id="KW-1185">Reference proteome</keyword>
<dbReference type="KEGG" id="mik:FOE78_16795"/>
<dbReference type="InterPro" id="IPR036661">
    <property type="entry name" value="Luciferase-like_sf"/>
</dbReference>
<reference evidence="6 7" key="1">
    <citation type="submission" date="2019-07" db="EMBL/GenBank/DDBJ databases">
        <title>Microlunatus dokdonensis sp. nov. isolated from the rhizospheric soil of the wild plant Elymus tsukushiensis.</title>
        <authorList>
            <person name="Ghim S.-Y."/>
            <person name="Hwang Y.-J."/>
            <person name="Son J.-S."/>
            <person name="Shin J.-H."/>
        </authorList>
    </citation>
    <scope>NUCLEOTIDE SEQUENCE [LARGE SCALE GENOMIC DNA]</scope>
    <source>
        <strain evidence="6 7">KUDC0627</strain>
    </source>
</reference>
<organism evidence="6 7">
    <name type="scientific">Microlunatus elymi</name>
    <dbReference type="NCBI Taxonomy" id="2596828"/>
    <lineage>
        <taxon>Bacteria</taxon>
        <taxon>Bacillati</taxon>
        <taxon>Actinomycetota</taxon>
        <taxon>Actinomycetes</taxon>
        <taxon>Propionibacteriales</taxon>
        <taxon>Propionibacteriaceae</taxon>
        <taxon>Microlunatus</taxon>
    </lineage>
</organism>
<keyword evidence="1" id="KW-0285">Flavoprotein</keyword>
<evidence type="ECO:0000256" key="4">
    <source>
        <dbReference type="ARBA" id="ARBA00023033"/>
    </source>
</evidence>
<keyword evidence="3" id="KW-0560">Oxidoreductase</keyword>
<evidence type="ECO:0000259" key="5">
    <source>
        <dbReference type="Pfam" id="PF00296"/>
    </source>
</evidence>
<dbReference type="InterPro" id="IPR050172">
    <property type="entry name" value="SsuD_RutA_monooxygenase"/>
</dbReference>
<dbReference type="InterPro" id="IPR011251">
    <property type="entry name" value="Luciferase-like_dom"/>
</dbReference>
<dbReference type="RefSeq" id="WP_143987316.1">
    <property type="nucleotide sequence ID" value="NZ_CP041692.1"/>
</dbReference>
<evidence type="ECO:0000313" key="7">
    <source>
        <dbReference type="Proteomes" id="UP000319263"/>
    </source>
</evidence>
<dbReference type="OrthoDB" id="9776438at2"/>
<feature type="domain" description="Luciferase-like" evidence="5">
    <location>
        <begin position="17"/>
        <end position="213"/>
    </location>
</feature>
<dbReference type="GO" id="GO:0008726">
    <property type="term" value="F:alkanesulfonate monooxygenase activity"/>
    <property type="evidence" value="ECO:0007669"/>
    <property type="project" value="TreeGrafter"/>
</dbReference>
<protein>
    <submittedName>
        <fullName evidence="6">LLM class flavin-dependent oxidoreductase</fullName>
    </submittedName>
</protein>
<evidence type="ECO:0000256" key="3">
    <source>
        <dbReference type="ARBA" id="ARBA00023002"/>
    </source>
</evidence>
<dbReference type="Pfam" id="PF00296">
    <property type="entry name" value="Bac_luciferase"/>
    <property type="match status" value="1"/>
</dbReference>
<dbReference type="PANTHER" id="PTHR42847">
    <property type="entry name" value="ALKANESULFONATE MONOOXYGENASE"/>
    <property type="match status" value="1"/>
</dbReference>
<dbReference type="PANTHER" id="PTHR42847:SF4">
    <property type="entry name" value="ALKANESULFONATE MONOOXYGENASE-RELATED"/>
    <property type="match status" value="1"/>
</dbReference>
<gene>
    <name evidence="6" type="ORF">FOE78_16795</name>
</gene>
<keyword evidence="2" id="KW-0288">FMN</keyword>
<accession>A0A516Q1P9</accession>
<keyword evidence="4" id="KW-0503">Monooxygenase</keyword>
<dbReference type="Proteomes" id="UP000319263">
    <property type="component" value="Chromosome"/>
</dbReference>
<name>A0A516Q1P9_9ACTN</name>
<sequence>MLREQRIRMAVNLGPTDDWEQLLGGARLADELGLDAIGVLDHYHTERPDWGWLSGWAMWGALAMQTSTVRLVPMVIDRLNHLPGVLAKEVSVLSRLSGGRFELGIGAGDFFAEQRAWGLPVPNPSERINGLAETVTALQQIWHGEPVSTDGDQVRLTDARCLPTPLQPPRVVVGAGGSRRLITSAVDYADELNVYADDDVITAARAAIDASGRQVALSVYVWDWPDRLDDRLAVWSDLGVDRVFLTVWPPYDVITEIAAHQLG</sequence>
<dbReference type="GO" id="GO:0046306">
    <property type="term" value="P:alkanesulfonate catabolic process"/>
    <property type="evidence" value="ECO:0007669"/>
    <property type="project" value="TreeGrafter"/>
</dbReference>
<dbReference type="Gene3D" id="3.20.20.30">
    <property type="entry name" value="Luciferase-like domain"/>
    <property type="match status" value="1"/>
</dbReference>
<evidence type="ECO:0000256" key="1">
    <source>
        <dbReference type="ARBA" id="ARBA00022630"/>
    </source>
</evidence>
<evidence type="ECO:0000313" key="6">
    <source>
        <dbReference type="EMBL" id="QDP97357.1"/>
    </source>
</evidence>
<dbReference type="EMBL" id="CP041692">
    <property type="protein sequence ID" value="QDP97357.1"/>
    <property type="molecule type" value="Genomic_DNA"/>
</dbReference>
<dbReference type="AlphaFoldDB" id="A0A516Q1P9"/>
<evidence type="ECO:0000256" key="2">
    <source>
        <dbReference type="ARBA" id="ARBA00022643"/>
    </source>
</evidence>